<feature type="compositionally biased region" description="Low complexity" evidence="1">
    <location>
        <begin position="296"/>
        <end position="315"/>
    </location>
</feature>
<proteinExistence type="predicted"/>
<feature type="compositionally biased region" description="Polar residues" evidence="1">
    <location>
        <begin position="427"/>
        <end position="444"/>
    </location>
</feature>
<dbReference type="AlphaFoldDB" id="A0AAN6QQX9"/>
<sequence>MPTYLLHGFRWPRPLVRVHIILQNLDDAAAEWLVAPQTTLTLLQNFHYLYPECMRHLRGLRFIEQYDPNDTGPSAASQPYAYVADIVHEVKLGVCIDDVTTKGIATEQWGAALELRDRLAPEEKVGWYVVVCGDEERWAPPTFGQLEAGARSGSLARSSEYSDSETKPHSPPEEPEPRGLRKLFGSRASWKNRKSSSRPPVPDFKRSQSESPNASRANLPSRPAQSPGGVPNGEPMRNGNGMTNGHGMANGHNQADGHIKTNGQSQANGHSEPTGYGVPNGLGLPNGQNLSSDQRSVPGSASNSSSGGGSSISPPITLQEQKMLGAAQFQSANFGPQKSATVQHRRRTSSNRLQAGMSAPPVLEEEQVATRWNPNGVEAPFEHRPARRSSNVPAFSNSPRAASPEFRRAHSPVSIIRSPLRTGAMSPVSTLRNESITRSQSPLSHEITSAGLARNQSPARGVGNIAWNGNAWAQQQHATQEAQHRQASLAALQGAAAPTPVPDAAPAASPLKMQAQKLKHRLSLQTQIPAPPPVPEEDEEMEVISMSPAVRTPVANFRKSRSSLALSALPGASSSQVNLSGMNLTSSANKPYFGQTVDSSDLVASGIENAFDRL</sequence>
<name>A0AAN6QQX9_9PEZI</name>
<feature type="compositionally biased region" description="Basic and acidic residues" evidence="1">
    <location>
        <begin position="164"/>
        <end position="179"/>
    </location>
</feature>
<gene>
    <name evidence="2" type="ORF">LTR91_012333</name>
</gene>
<feature type="compositionally biased region" description="Low complexity" evidence="1">
    <location>
        <begin position="148"/>
        <end position="159"/>
    </location>
</feature>
<accession>A0AAN6QQX9</accession>
<evidence type="ECO:0000313" key="2">
    <source>
        <dbReference type="EMBL" id="KAK0980258.1"/>
    </source>
</evidence>
<organism evidence="2 3">
    <name type="scientific">Friedmanniomyces endolithicus</name>
    <dbReference type="NCBI Taxonomy" id="329885"/>
    <lineage>
        <taxon>Eukaryota</taxon>
        <taxon>Fungi</taxon>
        <taxon>Dikarya</taxon>
        <taxon>Ascomycota</taxon>
        <taxon>Pezizomycotina</taxon>
        <taxon>Dothideomycetes</taxon>
        <taxon>Dothideomycetidae</taxon>
        <taxon>Mycosphaerellales</taxon>
        <taxon>Teratosphaeriaceae</taxon>
        <taxon>Friedmanniomyces</taxon>
    </lineage>
</organism>
<protein>
    <submittedName>
        <fullName evidence="2">Uncharacterized protein</fullName>
    </submittedName>
</protein>
<evidence type="ECO:0000313" key="3">
    <source>
        <dbReference type="Proteomes" id="UP001175353"/>
    </source>
</evidence>
<feature type="compositionally biased region" description="Polar residues" evidence="1">
    <location>
        <begin position="388"/>
        <end position="400"/>
    </location>
</feature>
<evidence type="ECO:0000256" key="1">
    <source>
        <dbReference type="SAM" id="MobiDB-lite"/>
    </source>
</evidence>
<feature type="compositionally biased region" description="Polar residues" evidence="1">
    <location>
        <begin position="209"/>
        <end position="218"/>
    </location>
</feature>
<dbReference type="EMBL" id="JAUJLE010000118">
    <property type="protein sequence ID" value="KAK0980258.1"/>
    <property type="molecule type" value="Genomic_DNA"/>
</dbReference>
<reference evidence="2" key="1">
    <citation type="submission" date="2023-06" db="EMBL/GenBank/DDBJ databases">
        <title>Black Yeasts Isolated from many extreme environments.</title>
        <authorList>
            <person name="Coleine C."/>
            <person name="Stajich J.E."/>
            <person name="Selbmann L."/>
        </authorList>
    </citation>
    <scope>NUCLEOTIDE SEQUENCE</scope>
    <source>
        <strain evidence="2">CCFEE 5200</strain>
    </source>
</reference>
<feature type="region of interest" description="Disordered" evidence="1">
    <location>
        <begin position="479"/>
        <end position="506"/>
    </location>
</feature>
<feature type="compositionally biased region" description="Polar residues" evidence="1">
    <location>
        <begin position="261"/>
        <end position="271"/>
    </location>
</feature>
<feature type="region of interest" description="Disordered" evidence="1">
    <location>
        <begin position="141"/>
        <end position="444"/>
    </location>
</feature>
<keyword evidence="3" id="KW-1185">Reference proteome</keyword>
<feature type="compositionally biased region" description="Polar residues" evidence="1">
    <location>
        <begin position="286"/>
        <end position="295"/>
    </location>
</feature>
<comment type="caution">
    <text evidence="2">The sequence shown here is derived from an EMBL/GenBank/DDBJ whole genome shotgun (WGS) entry which is preliminary data.</text>
</comment>
<dbReference type="Proteomes" id="UP001175353">
    <property type="component" value="Unassembled WGS sequence"/>
</dbReference>
<feature type="compositionally biased region" description="Polar residues" evidence="1">
    <location>
        <begin position="328"/>
        <end position="342"/>
    </location>
</feature>